<accession>A0A2P2PCK0</accession>
<dbReference type="EMBL" id="GGEC01071982">
    <property type="protein sequence ID" value="MBX52466.1"/>
    <property type="molecule type" value="Transcribed_RNA"/>
</dbReference>
<organism evidence="1">
    <name type="scientific">Rhizophora mucronata</name>
    <name type="common">Asiatic mangrove</name>
    <dbReference type="NCBI Taxonomy" id="61149"/>
    <lineage>
        <taxon>Eukaryota</taxon>
        <taxon>Viridiplantae</taxon>
        <taxon>Streptophyta</taxon>
        <taxon>Embryophyta</taxon>
        <taxon>Tracheophyta</taxon>
        <taxon>Spermatophyta</taxon>
        <taxon>Magnoliopsida</taxon>
        <taxon>eudicotyledons</taxon>
        <taxon>Gunneridae</taxon>
        <taxon>Pentapetalae</taxon>
        <taxon>rosids</taxon>
        <taxon>fabids</taxon>
        <taxon>Malpighiales</taxon>
        <taxon>Rhizophoraceae</taxon>
        <taxon>Rhizophora</taxon>
    </lineage>
</organism>
<dbReference type="AlphaFoldDB" id="A0A2P2PCK0"/>
<proteinExistence type="predicted"/>
<evidence type="ECO:0000313" key="1">
    <source>
        <dbReference type="EMBL" id="MBX52466.1"/>
    </source>
</evidence>
<protein>
    <submittedName>
        <fullName evidence="1">Uncharacterized protein</fullName>
    </submittedName>
</protein>
<name>A0A2P2PCK0_RHIMU</name>
<sequence>MGSLSSLFTLVPTKTKYSRSNVSSYQLSSKPKLGLILTFGFY</sequence>
<reference evidence="1" key="1">
    <citation type="submission" date="2018-02" db="EMBL/GenBank/DDBJ databases">
        <title>Rhizophora mucronata_Transcriptome.</title>
        <authorList>
            <person name="Meera S.P."/>
            <person name="Sreeshan A."/>
            <person name="Augustine A."/>
        </authorList>
    </citation>
    <scope>NUCLEOTIDE SEQUENCE</scope>
    <source>
        <tissue evidence="1">Leaf</tissue>
    </source>
</reference>